<evidence type="ECO:0000256" key="8">
    <source>
        <dbReference type="ARBA" id="ARBA00023163"/>
    </source>
</evidence>
<name>A0ABV3XS83_9RHOB</name>
<evidence type="ECO:0000259" key="11">
    <source>
        <dbReference type="Pfam" id="PF04963"/>
    </source>
</evidence>
<evidence type="ECO:0000256" key="6">
    <source>
        <dbReference type="ARBA" id="ARBA00023082"/>
    </source>
</evidence>
<dbReference type="PANTHER" id="PTHR32248:SF4">
    <property type="entry name" value="RNA POLYMERASE SIGMA-54 FACTOR"/>
    <property type="match status" value="1"/>
</dbReference>
<feature type="domain" description="RNA polymerase sigma factor 54 DNA-binding" evidence="10">
    <location>
        <begin position="267"/>
        <end position="423"/>
    </location>
</feature>
<keyword evidence="8 9" id="KW-0804">Transcription</keyword>
<evidence type="ECO:0000256" key="5">
    <source>
        <dbReference type="ARBA" id="ARBA00023015"/>
    </source>
</evidence>
<dbReference type="NCBIfam" id="TIGR02395">
    <property type="entry name" value="rpoN_sigma"/>
    <property type="match status" value="1"/>
</dbReference>
<dbReference type="PROSITE" id="PS50044">
    <property type="entry name" value="SIGMA54_3"/>
    <property type="match status" value="1"/>
</dbReference>
<reference evidence="12 13" key="1">
    <citation type="submission" date="2024-06" db="EMBL/GenBank/DDBJ databases">
        <title>Genome of Rhodovulum iodosum, a marine photoferrotroph.</title>
        <authorList>
            <person name="Bianchini G."/>
            <person name="Nikeleit V."/>
            <person name="Kappler A."/>
            <person name="Bryce C."/>
            <person name="Sanchez-Baracaldo P."/>
        </authorList>
    </citation>
    <scope>NUCLEOTIDE SEQUENCE [LARGE SCALE GENOMIC DNA]</scope>
    <source>
        <strain evidence="12 13">UT/N1</strain>
    </source>
</reference>
<dbReference type="InterPro" id="IPR038709">
    <property type="entry name" value="RpoN_core-bd_sf"/>
</dbReference>
<keyword evidence="5 9" id="KW-0805">Transcription regulation</keyword>
<gene>
    <name evidence="12" type="ORF">Ga0609869_001531</name>
</gene>
<dbReference type="Gene3D" id="1.10.10.60">
    <property type="entry name" value="Homeodomain-like"/>
    <property type="match status" value="1"/>
</dbReference>
<dbReference type="Pfam" id="PF04963">
    <property type="entry name" value="Sigma54_CBD"/>
    <property type="match status" value="1"/>
</dbReference>
<dbReference type="RefSeq" id="WP_125408528.1">
    <property type="nucleotide sequence ID" value="NZ_JBEHHI010000001.1"/>
</dbReference>
<evidence type="ECO:0000256" key="3">
    <source>
        <dbReference type="ARBA" id="ARBA00022679"/>
    </source>
</evidence>
<feature type="domain" description="RNA polymerase sigma factor 54 core-binding" evidence="11">
    <location>
        <begin position="79"/>
        <end position="256"/>
    </location>
</feature>
<dbReference type="PROSITE" id="PS00718">
    <property type="entry name" value="SIGMA54_2"/>
    <property type="match status" value="1"/>
</dbReference>
<dbReference type="Pfam" id="PF00309">
    <property type="entry name" value="Sigma54_AID"/>
    <property type="match status" value="1"/>
</dbReference>
<evidence type="ECO:0000313" key="12">
    <source>
        <dbReference type="EMBL" id="MEX5728178.1"/>
    </source>
</evidence>
<protein>
    <recommendedName>
        <fullName evidence="9">RNA polymerase sigma-54 factor</fullName>
    </recommendedName>
</protein>
<dbReference type="EMBL" id="JBEHHI010000001">
    <property type="protein sequence ID" value="MEX5728178.1"/>
    <property type="molecule type" value="Genomic_DNA"/>
</dbReference>
<dbReference type="PRINTS" id="PR00045">
    <property type="entry name" value="SIGMA54FCT"/>
</dbReference>
<keyword evidence="13" id="KW-1185">Reference proteome</keyword>
<keyword evidence="7 9" id="KW-0238">DNA-binding</keyword>
<dbReference type="PIRSF" id="PIRSF000774">
    <property type="entry name" value="RpoN"/>
    <property type="match status" value="1"/>
</dbReference>
<dbReference type="Pfam" id="PF04552">
    <property type="entry name" value="Sigma54_DBD"/>
    <property type="match status" value="1"/>
</dbReference>
<evidence type="ECO:0000256" key="2">
    <source>
        <dbReference type="ARBA" id="ARBA00022478"/>
    </source>
</evidence>
<comment type="caution">
    <text evidence="12">The sequence shown here is derived from an EMBL/GenBank/DDBJ whole genome shotgun (WGS) entry which is preliminary data.</text>
</comment>
<comment type="function">
    <text evidence="9">Sigma factors are initiation factors that promote the attachment of RNA polymerase to specific initiation sites and are then released.</text>
</comment>
<dbReference type="Gene3D" id="1.10.10.1330">
    <property type="entry name" value="RNA polymerase sigma-54 factor, core-binding domain"/>
    <property type="match status" value="1"/>
</dbReference>
<keyword evidence="3 9" id="KW-0808">Transferase</keyword>
<evidence type="ECO:0000256" key="1">
    <source>
        <dbReference type="ARBA" id="ARBA00008798"/>
    </source>
</evidence>
<dbReference type="PANTHER" id="PTHR32248">
    <property type="entry name" value="RNA POLYMERASE SIGMA-54 FACTOR"/>
    <property type="match status" value="1"/>
</dbReference>
<dbReference type="InterPro" id="IPR007046">
    <property type="entry name" value="RNA_pol_sigma_54_core-bd"/>
</dbReference>
<organism evidence="12 13">
    <name type="scientific">Rhodovulum iodosum</name>
    <dbReference type="NCBI Taxonomy" id="68291"/>
    <lineage>
        <taxon>Bacteria</taxon>
        <taxon>Pseudomonadati</taxon>
        <taxon>Pseudomonadota</taxon>
        <taxon>Alphaproteobacteria</taxon>
        <taxon>Rhodobacterales</taxon>
        <taxon>Paracoccaceae</taxon>
        <taxon>Rhodovulum</taxon>
    </lineage>
</organism>
<keyword evidence="2 9" id="KW-0240">DNA-directed RNA polymerase</keyword>
<sequence length="430" mass="45305">MGRPLNLAPKLALKQKTNLAMTAQLRQAIAVLQLSNLELLAFLEEAARDNPFIDIVGPERAVAPGAGPAPPTGDGLPDNAPSLVHHVTRQIELAIADPAARRVALAFVDALEPHGWLGEDVQSIAARCGCPVAEAEAVLEVLQGFEPAGLFARSLADCLRLQARDRGVLSSALDCLLDNLTLLSDGGPGALARRCGCDEKEVRRNLALLRRFDPKPGHAFAVDPLILRPPDVVVRRDGPGWSVTLNRATLPQLRLRDGLGAAAPALAAALAEARSLKRAIDQRNASTLAVTAEIVQRQAAYLDGVRPCPGPLSLQEVANALGLHPSTAGRAAAGLTVETPQGVMDLRALLSRAIPATAAGGAVSAREVMHRIQTMIAGEPAERPLSDAKIAAGLQAQGVAIERRTVTKYRLRLNIPGSAARRRTALADGR</sequence>
<dbReference type="InterPro" id="IPR007634">
    <property type="entry name" value="RNA_pol_sigma_54_DNA-bd"/>
</dbReference>
<keyword evidence="6 9" id="KW-0731">Sigma factor</keyword>
<evidence type="ECO:0000256" key="4">
    <source>
        <dbReference type="ARBA" id="ARBA00022695"/>
    </source>
</evidence>
<accession>A0ABV3XS83</accession>
<evidence type="ECO:0000313" key="13">
    <source>
        <dbReference type="Proteomes" id="UP001560019"/>
    </source>
</evidence>
<dbReference type="Proteomes" id="UP001560019">
    <property type="component" value="Unassembled WGS sequence"/>
</dbReference>
<evidence type="ECO:0000256" key="7">
    <source>
        <dbReference type="ARBA" id="ARBA00023125"/>
    </source>
</evidence>
<comment type="similarity">
    <text evidence="1 9">Belongs to the sigma-54 factor family.</text>
</comment>
<evidence type="ECO:0000259" key="10">
    <source>
        <dbReference type="Pfam" id="PF04552"/>
    </source>
</evidence>
<evidence type="ECO:0000256" key="9">
    <source>
        <dbReference type="PIRNR" id="PIRNR000774"/>
    </source>
</evidence>
<dbReference type="InterPro" id="IPR000394">
    <property type="entry name" value="RNA_pol_sigma_54"/>
</dbReference>
<proteinExistence type="inferred from homology"/>
<keyword evidence="4 9" id="KW-0548">Nucleotidyltransferase</keyword>